<dbReference type="InterPro" id="IPR017871">
    <property type="entry name" value="ABC_transporter-like_CS"/>
</dbReference>
<accession>A0A1M6SUW0</accession>
<dbReference type="InterPro" id="IPR003439">
    <property type="entry name" value="ABC_transporter-like_ATP-bd"/>
</dbReference>
<dbReference type="STRING" id="633813.SAMN04488087_1235"/>
<dbReference type="InterPro" id="IPR005895">
    <property type="entry name" value="ABC_transptr_haem_export_CcmA"/>
</dbReference>
<dbReference type="GO" id="GO:0005524">
    <property type="term" value="F:ATP binding"/>
    <property type="evidence" value="ECO:0007669"/>
    <property type="project" value="UniProtKB-KW"/>
</dbReference>
<dbReference type="Gene3D" id="3.40.50.300">
    <property type="entry name" value="P-loop containing nucleotide triphosphate hydrolases"/>
    <property type="match status" value="1"/>
</dbReference>
<evidence type="ECO:0000313" key="6">
    <source>
        <dbReference type="EMBL" id="SHK48427.1"/>
    </source>
</evidence>
<sequence>MNRLEVIALSKRFGFRQLFDGLSFVMTAGQTLAVTGPNGSGKSTLLRILAGVLRPSSGEVRLQVNGRWIEATDRPFHVGLAAPYLQLYDGFTARENLAFIARARGLAEGSRWVEHWLERVGLRAFADEPVAIFSSGMRQRLRLAAALLTNPPLWLLDEPRSNLDKAGHQLVESLLAEAQQQGRLVVVATNDANEAAACMLQVDLQALAKLPGPA</sequence>
<dbReference type="AlphaFoldDB" id="A0A1M6SUW0"/>
<dbReference type="PANTHER" id="PTHR42939:SF1">
    <property type="entry name" value="ABC TRANSPORTER ATP-BINDING PROTEIN ALBC-RELATED"/>
    <property type="match status" value="1"/>
</dbReference>
<dbReference type="SMART" id="SM00382">
    <property type="entry name" value="AAA"/>
    <property type="match status" value="1"/>
</dbReference>
<evidence type="ECO:0000256" key="3">
    <source>
        <dbReference type="ARBA" id="ARBA00022748"/>
    </source>
</evidence>
<dbReference type="EMBL" id="FRAU01000003">
    <property type="protein sequence ID" value="SHK48427.1"/>
    <property type="molecule type" value="Genomic_DNA"/>
</dbReference>
<dbReference type="OrthoDB" id="9808363at2"/>
<keyword evidence="1" id="KW-0813">Transport</keyword>
<evidence type="ECO:0000256" key="2">
    <source>
        <dbReference type="ARBA" id="ARBA00022741"/>
    </source>
</evidence>
<keyword evidence="7" id="KW-1185">Reference proteome</keyword>
<dbReference type="NCBIfam" id="TIGR01189">
    <property type="entry name" value="ccmA"/>
    <property type="match status" value="1"/>
</dbReference>
<name>A0A1M6SUW0_9BACT</name>
<dbReference type="Proteomes" id="UP000185812">
    <property type="component" value="Unassembled WGS sequence"/>
</dbReference>
<dbReference type="PROSITE" id="PS50893">
    <property type="entry name" value="ABC_TRANSPORTER_2"/>
    <property type="match status" value="1"/>
</dbReference>
<gene>
    <name evidence="6" type="ORF">SAMN04488087_1235</name>
</gene>
<keyword evidence="4" id="KW-0067">ATP-binding</keyword>
<keyword evidence="2" id="KW-0547">Nucleotide-binding</keyword>
<dbReference type="RefSeq" id="WP_072715088.1">
    <property type="nucleotide sequence ID" value="NZ_FRAU01000003.1"/>
</dbReference>
<dbReference type="GO" id="GO:0016887">
    <property type="term" value="F:ATP hydrolysis activity"/>
    <property type="evidence" value="ECO:0007669"/>
    <property type="project" value="InterPro"/>
</dbReference>
<dbReference type="SUPFAM" id="SSF52540">
    <property type="entry name" value="P-loop containing nucleoside triphosphate hydrolases"/>
    <property type="match status" value="1"/>
</dbReference>
<dbReference type="InterPro" id="IPR027417">
    <property type="entry name" value="P-loop_NTPase"/>
</dbReference>
<dbReference type="PANTHER" id="PTHR42939">
    <property type="entry name" value="ABC TRANSPORTER ATP-BINDING PROTEIN ALBC-RELATED"/>
    <property type="match status" value="1"/>
</dbReference>
<dbReference type="InterPro" id="IPR003593">
    <property type="entry name" value="AAA+_ATPase"/>
</dbReference>
<dbReference type="Pfam" id="PF00005">
    <property type="entry name" value="ABC_tran"/>
    <property type="match status" value="1"/>
</dbReference>
<dbReference type="InterPro" id="IPR051782">
    <property type="entry name" value="ABC_Transporter_VariousFunc"/>
</dbReference>
<dbReference type="PROSITE" id="PS00211">
    <property type="entry name" value="ABC_TRANSPORTER_1"/>
    <property type="match status" value="1"/>
</dbReference>
<dbReference type="GO" id="GO:0017004">
    <property type="term" value="P:cytochrome complex assembly"/>
    <property type="evidence" value="ECO:0007669"/>
    <property type="project" value="UniProtKB-KW"/>
</dbReference>
<evidence type="ECO:0000259" key="5">
    <source>
        <dbReference type="PROSITE" id="PS50893"/>
    </source>
</evidence>
<keyword evidence="3" id="KW-0201">Cytochrome c-type biogenesis</keyword>
<protein>
    <submittedName>
        <fullName evidence="6">Heme exporter protein A</fullName>
    </submittedName>
</protein>
<proteinExistence type="predicted"/>
<evidence type="ECO:0000313" key="7">
    <source>
        <dbReference type="Proteomes" id="UP000185812"/>
    </source>
</evidence>
<dbReference type="CDD" id="cd03230">
    <property type="entry name" value="ABC_DR_subfamily_A"/>
    <property type="match status" value="1"/>
</dbReference>
<organism evidence="6 7">
    <name type="scientific">Rhodothermus profundi</name>
    <dbReference type="NCBI Taxonomy" id="633813"/>
    <lineage>
        <taxon>Bacteria</taxon>
        <taxon>Pseudomonadati</taxon>
        <taxon>Rhodothermota</taxon>
        <taxon>Rhodothermia</taxon>
        <taxon>Rhodothermales</taxon>
        <taxon>Rhodothermaceae</taxon>
        <taxon>Rhodothermus</taxon>
    </lineage>
</organism>
<dbReference type="GO" id="GO:0022857">
    <property type="term" value="F:transmembrane transporter activity"/>
    <property type="evidence" value="ECO:0007669"/>
    <property type="project" value="InterPro"/>
</dbReference>
<evidence type="ECO:0000256" key="1">
    <source>
        <dbReference type="ARBA" id="ARBA00022448"/>
    </source>
</evidence>
<evidence type="ECO:0000256" key="4">
    <source>
        <dbReference type="ARBA" id="ARBA00022840"/>
    </source>
</evidence>
<feature type="domain" description="ABC transporter" evidence="5">
    <location>
        <begin position="4"/>
        <end position="214"/>
    </location>
</feature>
<reference evidence="7" key="1">
    <citation type="submission" date="2016-11" db="EMBL/GenBank/DDBJ databases">
        <authorList>
            <person name="Varghese N."/>
            <person name="Submissions S."/>
        </authorList>
    </citation>
    <scope>NUCLEOTIDE SEQUENCE [LARGE SCALE GENOMIC DNA]</scope>
    <source>
        <strain evidence="7">DSM 22212</strain>
    </source>
</reference>